<dbReference type="Gene3D" id="1.10.287.470">
    <property type="entry name" value="Helix hairpin bin"/>
    <property type="match status" value="1"/>
</dbReference>
<dbReference type="EMBL" id="MFNE01000017">
    <property type="protein sequence ID" value="OGG96238.1"/>
    <property type="molecule type" value="Genomic_DNA"/>
</dbReference>
<dbReference type="Proteomes" id="UP000178449">
    <property type="component" value="Unassembled WGS sequence"/>
</dbReference>
<dbReference type="Pfam" id="PF25989">
    <property type="entry name" value="YknX_C"/>
    <property type="match status" value="1"/>
</dbReference>
<dbReference type="InterPro" id="IPR006143">
    <property type="entry name" value="RND_pump_MFP"/>
</dbReference>
<feature type="domain" description="CusB-like beta-barrel" evidence="3">
    <location>
        <begin position="189"/>
        <end position="263"/>
    </location>
</feature>
<dbReference type="Gene3D" id="2.40.30.170">
    <property type="match status" value="1"/>
</dbReference>
<gene>
    <name evidence="5" type="ORF">A2527_04465</name>
</gene>
<comment type="similarity">
    <text evidence="1">Belongs to the membrane fusion protein (MFP) (TC 8.A.1) family.</text>
</comment>
<reference evidence="5 6" key="1">
    <citation type="journal article" date="2016" name="Nat. Commun.">
        <title>Thousands of microbial genomes shed light on interconnected biogeochemical processes in an aquifer system.</title>
        <authorList>
            <person name="Anantharaman K."/>
            <person name="Brown C.T."/>
            <person name="Hug L.A."/>
            <person name="Sharon I."/>
            <person name="Castelle C.J."/>
            <person name="Probst A.J."/>
            <person name="Thomas B.C."/>
            <person name="Singh A."/>
            <person name="Wilkins M.J."/>
            <person name="Karaoz U."/>
            <person name="Brodie E.L."/>
            <person name="Williams K.H."/>
            <person name="Hubbard S.S."/>
            <person name="Banfield J.F."/>
        </authorList>
    </citation>
    <scope>NUCLEOTIDE SEQUENCE [LARGE SCALE GENOMIC DNA]</scope>
</reference>
<evidence type="ECO:0000313" key="5">
    <source>
        <dbReference type="EMBL" id="OGG96238.1"/>
    </source>
</evidence>
<dbReference type="InterPro" id="IPR058625">
    <property type="entry name" value="MdtA-like_BSH"/>
</dbReference>
<evidence type="ECO:0000256" key="1">
    <source>
        <dbReference type="ARBA" id="ARBA00009477"/>
    </source>
</evidence>
<dbReference type="AlphaFoldDB" id="A0A1F6GDQ2"/>
<evidence type="ECO:0000259" key="3">
    <source>
        <dbReference type="Pfam" id="PF25954"/>
    </source>
</evidence>
<proteinExistence type="inferred from homology"/>
<dbReference type="PANTHER" id="PTHR30469">
    <property type="entry name" value="MULTIDRUG RESISTANCE PROTEIN MDTA"/>
    <property type="match status" value="1"/>
</dbReference>
<dbReference type="Pfam" id="PF25954">
    <property type="entry name" value="Beta-barrel_RND_2"/>
    <property type="match status" value="1"/>
</dbReference>
<dbReference type="GO" id="GO:0015562">
    <property type="term" value="F:efflux transmembrane transporter activity"/>
    <property type="evidence" value="ECO:0007669"/>
    <property type="project" value="TreeGrafter"/>
</dbReference>
<protein>
    <submittedName>
        <fullName evidence="5">Uncharacterized protein</fullName>
    </submittedName>
</protein>
<dbReference type="Gene3D" id="2.40.420.20">
    <property type="match status" value="1"/>
</dbReference>
<evidence type="ECO:0000259" key="4">
    <source>
        <dbReference type="Pfam" id="PF25989"/>
    </source>
</evidence>
<dbReference type="Pfam" id="PF25917">
    <property type="entry name" value="BSH_RND"/>
    <property type="match status" value="1"/>
</dbReference>
<dbReference type="Gene3D" id="2.40.50.100">
    <property type="match status" value="1"/>
</dbReference>
<dbReference type="NCBIfam" id="TIGR01730">
    <property type="entry name" value="RND_mfp"/>
    <property type="match status" value="1"/>
</dbReference>
<dbReference type="GO" id="GO:1990281">
    <property type="term" value="C:efflux pump complex"/>
    <property type="evidence" value="ECO:0007669"/>
    <property type="project" value="TreeGrafter"/>
</dbReference>
<evidence type="ECO:0000259" key="2">
    <source>
        <dbReference type="Pfam" id="PF25917"/>
    </source>
</evidence>
<feature type="domain" description="YknX-like C-terminal permuted SH3-like" evidence="4">
    <location>
        <begin position="271"/>
        <end position="335"/>
    </location>
</feature>
<organism evidence="5 6">
    <name type="scientific">Candidatus Lambdaproteobacteria bacterium RIFOXYD2_FULL_50_16</name>
    <dbReference type="NCBI Taxonomy" id="1817772"/>
    <lineage>
        <taxon>Bacteria</taxon>
        <taxon>Pseudomonadati</taxon>
        <taxon>Pseudomonadota</taxon>
        <taxon>Candidatus Lambdaproteobacteria</taxon>
    </lineage>
</organism>
<dbReference type="FunFam" id="2.40.30.170:FF:000010">
    <property type="entry name" value="Efflux RND transporter periplasmic adaptor subunit"/>
    <property type="match status" value="1"/>
</dbReference>
<dbReference type="InterPro" id="IPR058792">
    <property type="entry name" value="Beta-barrel_RND_2"/>
</dbReference>
<comment type="caution">
    <text evidence="5">The sequence shown here is derived from an EMBL/GenBank/DDBJ whole genome shotgun (WGS) entry which is preliminary data.</text>
</comment>
<dbReference type="InterPro" id="IPR058637">
    <property type="entry name" value="YknX-like_C"/>
</dbReference>
<evidence type="ECO:0000313" key="6">
    <source>
        <dbReference type="Proteomes" id="UP000178449"/>
    </source>
</evidence>
<name>A0A1F6GDQ2_9PROT</name>
<feature type="domain" description="Multidrug resistance protein MdtA-like barrel-sandwich hybrid" evidence="2">
    <location>
        <begin position="57"/>
        <end position="181"/>
    </location>
</feature>
<dbReference type="STRING" id="1817772.A2527_04465"/>
<sequence>MSYNRALWGCIFLLWAGPVWAEETTRQLTNVETLLLAHRPLTAYSTYMGHLEPQSRVMIGSEVAGAIERADFSVGDQVKKGQMLLQIETKKLEVQYKLARSNAELAKEDYQRELQLFAKKLSTRAQLNQLKNRMEVTQYQMELGQLDLKKSQVTAPFDGVISKKMIDQGEYIGMGKELVEILDLSQVKANVNVPEREVTQARREKKVEVSLDAVEGKIYEGQISSVSFEADQKSRSFRVEVEVPNPNGELRSGMLARVRMVTKSLFDQMIVPRDAVLEDESGSYVFLLVGEQVKKNPIKVGVGLGSEIQVTAGLKAGDQLIVVGHQMITHGERVKLLRSAKQEAR</sequence>
<dbReference type="SUPFAM" id="SSF111369">
    <property type="entry name" value="HlyD-like secretion proteins"/>
    <property type="match status" value="1"/>
</dbReference>
<accession>A0A1F6GDQ2</accession>